<dbReference type="InterPro" id="IPR000073">
    <property type="entry name" value="AB_hydrolase_1"/>
</dbReference>
<dbReference type="RefSeq" id="WP_100923204.1">
    <property type="nucleotide sequence ID" value="NZ_CP020372.1"/>
</dbReference>
<evidence type="ECO:0000256" key="6">
    <source>
        <dbReference type="ARBA" id="ARBA00022438"/>
    </source>
</evidence>
<accession>A0A2K8UKA9</accession>
<feature type="active site" description="Proton donor" evidence="12">
    <location>
        <position position="293"/>
    </location>
</feature>
<dbReference type="InterPro" id="IPR005944">
    <property type="entry name" value="Pro_iminopeptidase"/>
</dbReference>
<comment type="catalytic activity">
    <reaction evidence="1 11 13">
        <text>Release of N-terminal proline from a peptide.</text>
        <dbReference type="EC" id="3.4.11.5"/>
    </reaction>
</comment>
<geneLocation type="plasmid" evidence="16">
    <name>pts485</name>
</geneLocation>
<keyword evidence="7 11" id="KW-0963">Cytoplasm</keyword>
<keyword evidence="8 11" id="KW-0645">Protease</keyword>
<dbReference type="AlphaFoldDB" id="A0A2K8UKA9"/>
<dbReference type="InterPro" id="IPR029058">
    <property type="entry name" value="AB_hydrolase_fold"/>
</dbReference>
<evidence type="ECO:0000256" key="12">
    <source>
        <dbReference type="PIRSR" id="PIRSR006431-1"/>
    </source>
</evidence>
<evidence type="ECO:0000256" key="10">
    <source>
        <dbReference type="ARBA" id="ARBA00029605"/>
    </source>
</evidence>
<feature type="active site" description="Nucleophile" evidence="12">
    <location>
        <position position="110"/>
    </location>
</feature>
<keyword evidence="6 11" id="KW-0031">Aminopeptidase</keyword>
<evidence type="ECO:0000259" key="14">
    <source>
        <dbReference type="Pfam" id="PF00561"/>
    </source>
</evidence>
<dbReference type="GO" id="GO:0004177">
    <property type="term" value="F:aminopeptidase activity"/>
    <property type="evidence" value="ECO:0007669"/>
    <property type="project" value="UniProtKB-UniRule"/>
</dbReference>
<evidence type="ECO:0000313" key="15">
    <source>
        <dbReference type="EMBL" id="AUB85591.1"/>
    </source>
</evidence>
<dbReference type="PANTHER" id="PTHR43722">
    <property type="entry name" value="PROLINE IMINOPEPTIDASE"/>
    <property type="match status" value="1"/>
</dbReference>
<dbReference type="GO" id="GO:0006508">
    <property type="term" value="P:proteolysis"/>
    <property type="evidence" value="ECO:0007669"/>
    <property type="project" value="UniProtKB-KW"/>
</dbReference>
<evidence type="ECO:0000256" key="4">
    <source>
        <dbReference type="ARBA" id="ARBA00012568"/>
    </source>
</evidence>
<reference evidence="15 16" key="1">
    <citation type="submission" date="2017-03" db="EMBL/GenBank/DDBJ databases">
        <title>Complete genome sequence of Candidatus 'Thiodictyon syntrophicum' sp. nov. strain Cad16T, a photolithoautotroph purple sulfur bacterium isolated from an alpine meromictic lake.</title>
        <authorList>
            <person name="Luedin S.M."/>
            <person name="Pothier J.F."/>
            <person name="Danza F."/>
            <person name="Storelli N."/>
            <person name="Wittwer M."/>
            <person name="Tonolla M."/>
        </authorList>
    </citation>
    <scope>NUCLEOTIDE SEQUENCE [LARGE SCALE GENOMIC DNA]</scope>
    <source>
        <strain evidence="15 16">Cad16T</strain>
        <plasmid evidence="16">Plasmid pts485</plasmid>
    </source>
</reference>
<evidence type="ECO:0000256" key="1">
    <source>
        <dbReference type="ARBA" id="ARBA00001585"/>
    </source>
</evidence>
<feature type="domain" description="AB hydrolase-1" evidence="14">
    <location>
        <begin position="36"/>
        <end position="296"/>
    </location>
</feature>
<sequence length="316" mass="33483">MNALYPPLAPAAAHALDLGAGQRLCVEECGAPAGVPVVFLHGGPGSGCRPEHRRYFDPGYYRILLVDQRGSGRSTPAGGTADNATRDLVADLERVRAALGIERWLLFGGSWGATLALVYAQTHPAAVLGLVLRGTFLARARDLNWFFGPDGVARLLPGPWRDFQEGVPPAARADLIAGYHAAVHGGDPDAAATAAPAWSAWADQVSSWGRAAAPATGAAAGPVLSKVRIETHYARYGYFLEDNEILRRAGRLPAVPLTIVHGRRDLVCPLEGAWALHQAVPGSRLMVVEETGHLIAESGMIDALVGETDRLRSVFG</sequence>
<gene>
    <name evidence="15" type="ORF">THSYN_32325</name>
</gene>
<dbReference type="NCBIfam" id="TIGR01249">
    <property type="entry name" value="pro_imino_pep_1"/>
    <property type="match status" value="1"/>
</dbReference>
<protein>
    <recommendedName>
        <fullName evidence="5 11">Proline iminopeptidase</fullName>
        <shortName evidence="11">PIP</shortName>
        <ecNumber evidence="4 11">3.4.11.5</ecNumber>
    </recommendedName>
    <alternativeName>
        <fullName evidence="10 11">Prolyl aminopeptidase</fullName>
    </alternativeName>
</protein>
<dbReference type="KEGG" id="tsy:THSYN_32325"/>
<dbReference type="EMBL" id="CP020372">
    <property type="protein sequence ID" value="AUB85591.1"/>
    <property type="molecule type" value="Genomic_DNA"/>
</dbReference>
<keyword evidence="15" id="KW-0614">Plasmid</keyword>
<dbReference type="PIRSF" id="PIRSF006431">
    <property type="entry name" value="Pept_S33"/>
    <property type="match status" value="1"/>
</dbReference>
<dbReference type="InterPro" id="IPR002410">
    <property type="entry name" value="Peptidase_S33"/>
</dbReference>
<dbReference type="Proteomes" id="UP000232638">
    <property type="component" value="Plasmid pTs485"/>
</dbReference>
<dbReference type="OrthoDB" id="9796770at2"/>
<keyword evidence="16" id="KW-1185">Reference proteome</keyword>
<organism evidence="15 16">
    <name type="scientific">Candidatus Thiodictyon syntrophicum</name>
    <dbReference type="NCBI Taxonomy" id="1166950"/>
    <lineage>
        <taxon>Bacteria</taxon>
        <taxon>Pseudomonadati</taxon>
        <taxon>Pseudomonadota</taxon>
        <taxon>Gammaproteobacteria</taxon>
        <taxon>Chromatiales</taxon>
        <taxon>Chromatiaceae</taxon>
        <taxon>Thiodictyon</taxon>
    </lineage>
</organism>
<dbReference type="SUPFAM" id="SSF53474">
    <property type="entry name" value="alpha/beta-Hydrolases"/>
    <property type="match status" value="1"/>
</dbReference>
<evidence type="ECO:0000256" key="11">
    <source>
        <dbReference type="PIRNR" id="PIRNR006431"/>
    </source>
</evidence>
<evidence type="ECO:0000256" key="2">
    <source>
        <dbReference type="ARBA" id="ARBA00004496"/>
    </source>
</evidence>
<dbReference type="Pfam" id="PF00561">
    <property type="entry name" value="Abhydrolase_1"/>
    <property type="match status" value="1"/>
</dbReference>
<dbReference type="PRINTS" id="PR00793">
    <property type="entry name" value="PROAMNOPTASE"/>
</dbReference>
<keyword evidence="9 11" id="KW-0378">Hydrolase</keyword>
<comment type="similarity">
    <text evidence="3 11 13">Belongs to the peptidase S33 family.</text>
</comment>
<comment type="subcellular location">
    <subcellularLocation>
        <location evidence="2 11">Cytoplasm</location>
    </subcellularLocation>
</comment>
<evidence type="ECO:0000256" key="8">
    <source>
        <dbReference type="ARBA" id="ARBA00022670"/>
    </source>
</evidence>
<proteinExistence type="inferred from homology"/>
<evidence type="ECO:0000256" key="7">
    <source>
        <dbReference type="ARBA" id="ARBA00022490"/>
    </source>
</evidence>
<name>A0A2K8UKA9_9GAMM</name>
<evidence type="ECO:0000256" key="5">
    <source>
        <dbReference type="ARBA" id="ARBA00021843"/>
    </source>
</evidence>
<evidence type="ECO:0000256" key="3">
    <source>
        <dbReference type="ARBA" id="ARBA00010088"/>
    </source>
</evidence>
<feature type="active site" evidence="12">
    <location>
        <position position="265"/>
    </location>
</feature>
<dbReference type="PANTHER" id="PTHR43722:SF1">
    <property type="entry name" value="PROLINE IMINOPEPTIDASE"/>
    <property type="match status" value="1"/>
</dbReference>
<dbReference type="Gene3D" id="3.40.50.1820">
    <property type="entry name" value="alpha/beta hydrolase"/>
    <property type="match status" value="1"/>
</dbReference>
<dbReference type="GO" id="GO:0005737">
    <property type="term" value="C:cytoplasm"/>
    <property type="evidence" value="ECO:0007669"/>
    <property type="project" value="UniProtKB-SubCell"/>
</dbReference>
<evidence type="ECO:0000256" key="13">
    <source>
        <dbReference type="RuleBase" id="RU003421"/>
    </source>
</evidence>
<evidence type="ECO:0000313" key="16">
    <source>
        <dbReference type="Proteomes" id="UP000232638"/>
    </source>
</evidence>
<dbReference type="EC" id="3.4.11.5" evidence="4 11"/>
<evidence type="ECO:0000256" key="9">
    <source>
        <dbReference type="ARBA" id="ARBA00022801"/>
    </source>
</evidence>